<sequence length="492" mass="55189">MAETIKEEQVSLKLLVNKKTNKVILAEAGKDFVDVLFSFLTMPLGTIARLVQKDSYMGPVRVGCLSSLYESVTNVVKWTDTCSEMLLRPRNSSEDYCRSLKLNIDDTEPPKYFICNKSECKHAELSTFENKNCTCWSRMTYSVLVKNEKADKGFVNNAATFIVTDDLVVIPNAVDKISIGIVLQNFGVKDFNSLQESTVHVSKKKVLDLLKCSLLSKSTTLTDLFLLKKPSLQKSSFSPPIVEISSTIQIKVKLVMRKSDGKLLFAQGDEDFVDFLFSFLPLPLGGVVRILGGYSSIGSIDELYKSIVGFHENNYLVSKEVKDRLVDPRLAPKFKLSKQMLPLHEQQASEYYCYYNQRNGFPFCKQSHNLYICNELRPFNDVHETCKLLKLVDLKPSTSILKGGPAMFMVTDDLVVAPMTPISGLSLLNRLNTTPNDLEEKDVTIGIKEGLNILKASLTSNSALTNGLSHLLLKVMEHKGYVNIMWPSLLNF</sequence>
<evidence type="ECO:0000313" key="2">
    <source>
        <dbReference type="Proteomes" id="UP000075243"/>
    </source>
</evidence>
<dbReference type="EMBL" id="KQ483574">
    <property type="protein sequence ID" value="KYP45949.1"/>
    <property type="molecule type" value="Genomic_DNA"/>
</dbReference>
<proteinExistence type="predicted"/>
<evidence type="ECO:0008006" key="3">
    <source>
        <dbReference type="Google" id="ProtNLM"/>
    </source>
</evidence>
<dbReference type="Proteomes" id="UP000075243">
    <property type="component" value="Unassembled WGS sequence"/>
</dbReference>
<evidence type="ECO:0000313" key="1">
    <source>
        <dbReference type="EMBL" id="KYP45949.1"/>
    </source>
</evidence>
<dbReference type="PANTHER" id="PTHR33103">
    <property type="entry name" value="OS01G0153900 PROTEIN"/>
    <property type="match status" value="1"/>
</dbReference>
<accession>A0A151RTS7</accession>
<reference evidence="1" key="1">
    <citation type="journal article" date="2012" name="Nat. Biotechnol.">
        <title>Draft genome sequence of pigeonpea (Cajanus cajan), an orphan legume crop of resource-poor farmers.</title>
        <authorList>
            <person name="Varshney R.K."/>
            <person name="Chen W."/>
            <person name="Li Y."/>
            <person name="Bharti A.K."/>
            <person name="Saxena R.K."/>
            <person name="Schlueter J.A."/>
            <person name="Donoghue M.T."/>
            <person name="Azam S."/>
            <person name="Fan G."/>
            <person name="Whaley A.M."/>
            <person name="Farmer A.D."/>
            <person name="Sheridan J."/>
            <person name="Iwata A."/>
            <person name="Tuteja R."/>
            <person name="Penmetsa R.V."/>
            <person name="Wu W."/>
            <person name="Upadhyaya H.D."/>
            <person name="Yang S.P."/>
            <person name="Shah T."/>
            <person name="Saxena K.B."/>
            <person name="Michael T."/>
            <person name="McCombie W.R."/>
            <person name="Yang B."/>
            <person name="Zhang G."/>
            <person name="Yang H."/>
            <person name="Wang J."/>
            <person name="Spillane C."/>
            <person name="Cook D.R."/>
            <person name="May G.D."/>
            <person name="Xu X."/>
            <person name="Jackson S.A."/>
        </authorList>
    </citation>
    <scope>NUCLEOTIDE SEQUENCE [LARGE SCALE GENOMIC DNA]</scope>
</reference>
<dbReference type="InterPro" id="IPR007750">
    <property type="entry name" value="DUF674"/>
</dbReference>
<dbReference type="Pfam" id="PF05056">
    <property type="entry name" value="DUF674"/>
    <property type="match status" value="1"/>
</dbReference>
<dbReference type="Gramene" id="C.cajan_31823.t">
    <property type="protein sequence ID" value="C.cajan_31823.t"/>
    <property type="gene ID" value="C.cajan_31823"/>
</dbReference>
<organism evidence="1 2">
    <name type="scientific">Cajanus cajan</name>
    <name type="common">Pigeon pea</name>
    <name type="synonym">Cajanus indicus</name>
    <dbReference type="NCBI Taxonomy" id="3821"/>
    <lineage>
        <taxon>Eukaryota</taxon>
        <taxon>Viridiplantae</taxon>
        <taxon>Streptophyta</taxon>
        <taxon>Embryophyta</taxon>
        <taxon>Tracheophyta</taxon>
        <taxon>Spermatophyta</taxon>
        <taxon>Magnoliopsida</taxon>
        <taxon>eudicotyledons</taxon>
        <taxon>Gunneridae</taxon>
        <taxon>Pentapetalae</taxon>
        <taxon>rosids</taxon>
        <taxon>fabids</taxon>
        <taxon>Fabales</taxon>
        <taxon>Fabaceae</taxon>
        <taxon>Papilionoideae</taxon>
        <taxon>50 kb inversion clade</taxon>
        <taxon>NPAAA clade</taxon>
        <taxon>indigoferoid/millettioid clade</taxon>
        <taxon>Phaseoleae</taxon>
        <taxon>Cajanus</taxon>
    </lineage>
</organism>
<dbReference type="AlphaFoldDB" id="A0A151RTS7"/>
<dbReference type="PANTHER" id="PTHR33103:SF102">
    <property type="entry name" value="DUF674 FAMILY PROTEIN"/>
    <property type="match status" value="1"/>
</dbReference>
<gene>
    <name evidence="1" type="ORF">KK1_032512</name>
</gene>
<protein>
    <recommendedName>
        <fullName evidence="3">DUF674 family protein</fullName>
    </recommendedName>
</protein>
<name>A0A151RTS7_CAJCA</name>
<dbReference type="OMA" id="VAVKMFV"/>
<keyword evidence="2" id="KW-1185">Reference proteome</keyword>